<keyword evidence="2" id="KW-0808">Transferase</keyword>
<feature type="domain" description="Methyltransferase" evidence="4">
    <location>
        <begin position="55"/>
        <end position="152"/>
    </location>
</feature>
<evidence type="ECO:0000313" key="5">
    <source>
        <dbReference type="EMBL" id="RMQ30143.1"/>
    </source>
</evidence>
<protein>
    <recommendedName>
        <fullName evidence="4">Methyltransferase domain-containing protein</fullName>
    </recommendedName>
</protein>
<dbReference type="InterPro" id="IPR014369">
    <property type="entry name" value="Gly/Sar_N_MeTrfase"/>
</dbReference>
<evidence type="ECO:0000259" key="4">
    <source>
        <dbReference type="Pfam" id="PF13649"/>
    </source>
</evidence>
<dbReference type="GO" id="GO:0051289">
    <property type="term" value="P:protein homotetramerization"/>
    <property type="evidence" value="ECO:0007669"/>
    <property type="project" value="TreeGrafter"/>
</dbReference>
<dbReference type="Proteomes" id="UP000273140">
    <property type="component" value="Unassembled WGS sequence"/>
</dbReference>
<keyword evidence="3" id="KW-0949">S-adenosyl-L-methionine</keyword>
<dbReference type="GO" id="GO:0017174">
    <property type="term" value="F:glycine N-methyltransferase activity"/>
    <property type="evidence" value="ECO:0007669"/>
    <property type="project" value="InterPro"/>
</dbReference>
<evidence type="ECO:0000256" key="1">
    <source>
        <dbReference type="ARBA" id="ARBA00022603"/>
    </source>
</evidence>
<dbReference type="Gene3D" id="3.30.46.10">
    <property type="entry name" value="Glycine N-methyltransferase, chain A, domain 1"/>
    <property type="match status" value="1"/>
</dbReference>
<dbReference type="GO" id="GO:1901052">
    <property type="term" value="P:sarcosine metabolic process"/>
    <property type="evidence" value="ECO:0007669"/>
    <property type="project" value="TreeGrafter"/>
</dbReference>
<dbReference type="Gene3D" id="3.40.50.150">
    <property type="entry name" value="Vaccinia Virus protein VP39"/>
    <property type="match status" value="1"/>
</dbReference>
<reference evidence="5 6" key="1">
    <citation type="submission" date="2018-08" db="EMBL/GenBank/DDBJ databases">
        <title>Recombination of ecologically and evolutionarily significant loci maintains genetic cohesion in the Pseudomonas syringae species complex.</title>
        <authorList>
            <person name="Dillon M."/>
            <person name="Thakur S."/>
            <person name="Almeida R.N.D."/>
            <person name="Weir B.S."/>
            <person name="Guttman D.S."/>
        </authorList>
    </citation>
    <scope>NUCLEOTIDE SEQUENCE [LARGE SCALE GENOMIC DNA]</scope>
    <source>
        <strain evidence="5 6">ICMP 19074</strain>
    </source>
</reference>
<dbReference type="InterPro" id="IPR041698">
    <property type="entry name" value="Methyltransf_25"/>
</dbReference>
<proteinExistence type="predicted"/>
<organism evidence="5 6">
    <name type="scientific">Pseudomonas syringae pv. actinidiae</name>
    <dbReference type="NCBI Taxonomy" id="103796"/>
    <lineage>
        <taxon>Bacteria</taxon>
        <taxon>Pseudomonadati</taxon>
        <taxon>Pseudomonadota</taxon>
        <taxon>Gammaproteobacteria</taxon>
        <taxon>Pseudomonadales</taxon>
        <taxon>Pseudomonadaceae</taxon>
        <taxon>Pseudomonas</taxon>
        <taxon>Pseudomonas syringae</taxon>
    </lineage>
</organism>
<dbReference type="RefSeq" id="WP_017700234.1">
    <property type="nucleotide sequence ID" value="NZ_RBRB01000262.1"/>
</dbReference>
<dbReference type="EMBL" id="RBRB01000262">
    <property type="protein sequence ID" value="RMQ30143.1"/>
    <property type="molecule type" value="Genomic_DNA"/>
</dbReference>
<dbReference type="GO" id="GO:1904047">
    <property type="term" value="F:S-adenosyl-L-methionine binding"/>
    <property type="evidence" value="ECO:0007669"/>
    <property type="project" value="TreeGrafter"/>
</dbReference>
<evidence type="ECO:0000256" key="3">
    <source>
        <dbReference type="ARBA" id="ARBA00022691"/>
    </source>
</evidence>
<keyword evidence="1" id="KW-0489">Methyltransferase</keyword>
<name>A0A3M4KM14_PSESF</name>
<dbReference type="CDD" id="cd02440">
    <property type="entry name" value="AdoMet_MTases"/>
    <property type="match status" value="1"/>
</dbReference>
<dbReference type="GO" id="GO:0046498">
    <property type="term" value="P:S-adenosylhomocysteine metabolic process"/>
    <property type="evidence" value="ECO:0007669"/>
    <property type="project" value="TreeGrafter"/>
</dbReference>
<evidence type="ECO:0000313" key="6">
    <source>
        <dbReference type="Proteomes" id="UP000273140"/>
    </source>
</evidence>
<dbReference type="GO" id="GO:0006111">
    <property type="term" value="P:regulation of gluconeogenesis"/>
    <property type="evidence" value="ECO:0007669"/>
    <property type="project" value="TreeGrafter"/>
</dbReference>
<dbReference type="PANTHER" id="PTHR16458:SF2">
    <property type="entry name" value="GLYCINE N-METHYLTRANSFERASE"/>
    <property type="match status" value="1"/>
</dbReference>
<dbReference type="GO" id="GO:0016594">
    <property type="term" value="F:glycine binding"/>
    <property type="evidence" value="ECO:0007669"/>
    <property type="project" value="TreeGrafter"/>
</dbReference>
<sequence>MNQLLADRYETLEYTSQYSGDFVSKWDELINWDLRKKGENGFFERLLNNANCHSVIDVSTGSGFHAVQLKMAGLHVVANDGSATMVAKAKTNFDRYNLDIECHHLDWLALDSAVLGTFDAVVCLGSSLCHVFDESTRLRVLANFRSLLKPGGVLIVDQRNFFAILAGRYQSSGHYYYCGTTASVTLGEVNEQLCEFRYSFNGAAPYSLKVYPLLPEKLMSEITASGFRHHSMHGDFREDFDMLDADFVIHTAVAV</sequence>
<dbReference type="GO" id="GO:0042802">
    <property type="term" value="F:identical protein binding"/>
    <property type="evidence" value="ECO:0007669"/>
    <property type="project" value="TreeGrafter"/>
</dbReference>
<gene>
    <name evidence="5" type="ORF">ALQ07_01271</name>
</gene>
<dbReference type="GO" id="GO:0006730">
    <property type="term" value="P:one-carbon metabolic process"/>
    <property type="evidence" value="ECO:0007669"/>
    <property type="project" value="TreeGrafter"/>
</dbReference>
<dbReference type="InterPro" id="IPR029063">
    <property type="entry name" value="SAM-dependent_MTases_sf"/>
</dbReference>
<comment type="caution">
    <text evidence="5">The sequence shown here is derived from an EMBL/GenBank/DDBJ whole genome shotgun (WGS) entry which is preliminary data.</text>
</comment>
<evidence type="ECO:0000256" key="2">
    <source>
        <dbReference type="ARBA" id="ARBA00022679"/>
    </source>
</evidence>
<dbReference type="AlphaFoldDB" id="A0A3M4KM14"/>
<dbReference type="Pfam" id="PF13649">
    <property type="entry name" value="Methyltransf_25"/>
    <property type="match status" value="1"/>
</dbReference>
<dbReference type="GO" id="GO:0005829">
    <property type="term" value="C:cytosol"/>
    <property type="evidence" value="ECO:0007669"/>
    <property type="project" value="TreeGrafter"/>
</dbReference>
<dbReference type="SUPFAM" id="SSF53335">
    <property type="entry name" value="S-adenosyl-L-methionine-dependent methyltransferases"/>
    <property type="match status" value="1"/>
</dbReference>
<dbReference type="GO" id="GO:0032259">
    <property type="term" value="P:methylation"/>
    <property type="evidence" value="ECO:0007669"/>
    <property type="project" value="UniProtKB-KW"/>
</dbReference>
<accession>A0A3M4KM14</accession>
<dbReference type="PANTHER" id="PTHR16458">
    <property type="entry name" value="GLYCINE N-METHYLTRANSFERASE"/>
    <property type="match status" value="1"/>
</dbReference>
<dbReference type="GO" id="GO:0046500">
    <property type="term" value="P:S-adenosylmethionine metabolic process"/>
    <property type="evidence" value="ECO:0007669"/>
    <property type="project" value="TreeGrafter"/>
</dbReference>